<dbReference type="AlphaFoldDB" id="A0A8H7UZ71"/>
<proteinExistence type="predicted"/>
<gene>
    <name evidence="3" type="ORF">INT47_012167</name>
</gene>
<feature type="domain" description="OTU" evidence="2">
    <location>
        <begin position="856"/>
        <end position="982"/>
    </location>
</feature>
<sequence length="1049" mass="121167">MFSQTTNVRDSMHAEFNSTFAVGKHFETKEELKTAISTFGKKFNVVFSIKNSHPEKGQFFYICKHGENDLIIDEEDVEETIDSTPKDPSVSEKKTIYKKSTQKFLCPASITLFGLTVTKNNMNHNHPISQDVTTYAIHRKQSPEIMNRIYALLSSGHKDPVTSVMDTLKALNVKNIIKKDIQNIQALYLNDNGGKEMYSLVTELESLGYVIRIQVKGNQEVSGLFFIHEKAIEEARRWPEAITIDATYKTNAHKLSLVNIVGTSNASSIKGGNRLQTFAVAAAFVSNETEQTYNWILQELREAVWPIETNFNLPSVIVTDNEQALKNAIKLVFPESQHLLCSWHLWNTMSTKLAIGKVASAEYNLRIVEAEVEFKAMMSSYNELSFKKASTQFEQIITTDGYFKDNGKTALAYYKDVLMKEDEMKRWAGFYANEHAHMGNRTSGRAESFHSGLKRALGSQSASRLTLTCKRMHAYYEKKREDRYRRLAIERISIDSVSFDQSREYRFKNLAFKVVRFAMDKIRENLVKSLQDDFVHRGSDCQCWDRIRYRLPCPCIISENPGVLPLSLVDKRWRFEHDEDYEKCMAHEDDGCQSDVKNVKTRKENDVVKVETKVDAEIPLEKTASNAERAIALDDTANSQKEDFYILSDESDAEDDSKPHDKIDAHLSTEEKSHGNREKLLLRAEKLLHDIFAKINSLGTQQEISDAVKVLKRADLEIKVPQIKMDELQPPSVNINRKGRKSKRGIKSSTERLKIASELFEQHQIKEIKKKEKKEKEDEEFERKRKKLFLEEKELDIDQKKRKLTLFVREDPASLPKDVKTENSTTSPYDLVTTYRNLKKDVAFHWIHVNPKNVVAAIHNVGADGNCGFRAVAFEVFNDQSQWLKVKHQMLQTYLKYHDTLYEPVEDKAIELERIKMIKRLNSNKSPCLGQEDYDLWFSTFSCPQVVADTFERPVILFSYVKYVAKDTGEPRENHEAQVFFPLVNMPIQNVDKPITLLYKSSHFYAVEFQRTPTGRLKKFEKPTINMDHYRLRRLYPDICNKQDFAVLF</sequence>
<evidence type="ECO:0000259" key="2">
    <source>
        <dbReference type="PROSITE" id="PS50802"/>
    </source>
</evidence>
<dbReference type="PANTHER" id="PTHR47718:SF3">
    <property type="entry name" value="PROTEIN FAR1-RELATED SEQUENCE 5-LIKE"/>
    <property type="match status" value="1"/>
</dbReference>
<evidence type="ECO:0000313" key="3">
    <source>
        <dbReference type="EMBL" id="KAG2199567.1"/>
    </source>
</evidence>
<keyword evidence="4" id="KW-1185">Reference proteome</keyword>
<feature type="coiled-coil region" evidence="1">
    <location>
        <begin position="771"/>
        <end position="810"/>
    </location>
</feature>
<comment type="caution">
    <text evidence="3">The sequence shown here is derived from an EMBL/GenBank/DDBJ whole genome shotgun (WGS) entry which is preliminary data.</text>
</comment>
<organism evidence="3 4">
    <name type="scientific">Mucor saturninus</name>
    <dbReference type="NCBI Taxonomy" id="64648"/>
    <lineage>
        <taxon>Eukaryota</taxon>
        <taxon>Fungi</taxon>
        <taxon>Fungi incertae sedis</taxon>
        <taxon>Mucoromycota</taxon>
        <taxon>Mucoromycotina</taxon>
        <taxon>Mucoromycetes</taxon>
        <taxon>Mucorales</taxon>
        <taxon>Mucorineae</taxon>
        <taxon>Mucoraceae</taxon>
        <taxon>Mucor</taxon>
    </lineage>
</organism>
<name>A0A8H7UZ71_9FUNG</name>
<dbReference type="InterPro" id="IPR003323">
    <property type="entry name" value="OTU_dom"/>
</dbReference>
<dbReference type="PANTHER" id="PTHR47718">
    <property type="entry name" value="OS01G0519700 PROTEIN"/>
    <property type="match status" value="1"/>
</dbReference>
<accession>A0A8H7UZ71</accession>
<dbReference type="EMBL" id="JAEPRD010000094">
    <property type="protein sequence ID" value="KAG2199567.1"/>
    <property type="molecule type" value="Genomic_DNA"/>
</dbReference>
<evidence type="ECO:0000256" key="1">
    <source>
        <dbReference type="SAM" id="Coils"/>
    </source>
</evidence>
<dbReference type="InterPro" id="IPR018289">
    <property type="entry name" value="MULE_transposase_dom"/>
</dbReference>
<protein>
    <recommendedName>
        <fullName evidence="2">OTU domain-containing protein</fullName>
    </recommendedName>
</protein>
<dbReference type="Gene3D" id="3.90.70.80">
    <property type="match status" value="1"/>
</dbReference>
<reference evidence="3" key="1">
    <citation type="submission" date="2020-12" db="EMBL/GenBank/DDBJ databases">
        <title>Metabolic potential, ecology and presence of endohyphal bacteria is reflected in genomic diversity of Mucoromycotina.</title>
        <authorList>
            <person name="Muszewska A."/>
            <person name="Okrasinska A."/>
            <person name="Steczkiewicz K."/>
            <person name="Drgas O."/>
            <person name="Orlowska M."/>
            <person name="Perlinska-Lenart U."/>
            <person name="Aleksandrzak-Piekarczyk T."/>
            <person name="Szatraj K."/>
            <person name="Zielenkiewicz U."/>
            <person name="Pilsyk S."/>
            <person name="Malc E."/>
            <person name="Mieczkowski P."/>
            <person name="Kruszewska J.S."/>
            <person name="Biernat P."/>
            <person name="Pawlowska J."/>
        </authorList>
    </citation>
    <scope>NUCLEOTIDE SEQUENCE</scope>
    <source>
        <strain evidence="3">WA0000017839</strain>
    </source>
</reference>
<dbReference type="OrthoDB" id="2422867at2759"/>
<dbReference type="Pfam" id="PF10551">
    <property type="entry name" value="MULE"/>
    <property type="match status" value="1"/>
</dbReference>
<dbReference type="PROSITE" id="PS50802">
    <property type="entry name" value="OTU"/>
    <property type="match status" value="1"/>
</dbReference>
<keyword evidence="1" id="KW-0175">Coiled coil</keyword>
<evidence type="ECO:0000313" key="4">
    <source>
        <dbReference type="Proteomes" id="UP000603453"/>
    </source>
</evidence>
<dbReference type="CDD" id="cd22744">
    <property type="entry name" value="OTU"/>
    <property type="match status" value="1"/>
</dbReference>
<dbReference type="Proteomes" id="UP000603453">
    <property type="component" value="Unassembled WGS sequence"/>
</dbReference>